<evidence type="ECO:0000313" key="2">
    <source>
        <dbReference type="EMBL" id="MBF9131321.1"/>
    </source>
</evidence>
<dbReference type="EMBL" id="JADPUN010000190">
    <property type="protein sequence ID" value="MBF9131321.1"/>
    <property type="molecule type" value="Genomic_DNA"/>
</dbReference>
<name>A0ABS0GYP5_9ACTN</name>
<feature type="transmembrane region" description="Helical" evidence="1">
    <location>
        <begin position="182"/>
        <end position="208"/>
    </location>
</feature>
<dbReference type="Proteomes" id="UP000638560">
    <property type="component" value="Unassembled WGS sequence"/>
</dbReference>
<reference evidence="2 3" key="1">
    <citation type="submission" date="2020-11" db="EMBL/GenBank/DDBJ databases">
        <title>A novel isolate from a Black sea contaminated sediment with potential to produce alkanes: Plantactinospora alkalitolerans sp. nov.</title>
        <authorList>
            <person name="Carro L."/>
            <person name="Veyisoglu A."/>
            <person name="Guven K."/>
            <person name="Schumann P."/>
            <person name="Klenk H.-P."/>
            <person name="Sahin N."/>
        </authorList>
    </citation>
    <scope>NUCLEOTIDE SEQUENCE [LARGE SCALE GENOMIC DNA]</scope>
    <source>
        <strain evidence="2 3">S1510</strain>
    </source>
</reference>
<dbReference type="NCBIfam" id="NF038391">
    <property type="entry name" value="streptophobe"/>
    <property type="match status" value="1"/>
</dbReference>
<sequence>MSAVATAAVGITLLGLLTALVLGIATPNGDRVAAGVLLGLPNLVVVLLTVGIGVPWRLDAGGIVGDRILPALQKRLPTGEGGLSLSLDSLSGMDRPVWLLPVVISGLVLLGCGILAAARTPRQQVGDAGPAPGSVRRSLGPAVTLGVLLALLLPVLTAVSGVSAEVGVDVFGFNMSDATLNLGGSAAPSFLAGLLAGAAAGFLGGLIVELLRVRTRRQVPVPQ</sequence>
<keyword evidence="1" id="KW-0472">Membrane</keyword>
<evidence type="ECO:0000256" key="1">
    <source>
        <dbReference type="SAM" id="Phobius"/>
    </source>
</evidence>
<keyword evidence="1" id="KW-1133">Transmembrane helix</keyword>
<comment type="caution">
    <text evidence="2">The sequence shown here is derived from an EMBL/GenBank/DDBJ whole genome shotgun (WGS) entry which is preliminary data.</text>
</comment>
<accession>A0ABS0GYP5</accession>
<protein>
    <submittedName>
        <fullName evidence="2">Uncharacterized protein</fullName>
    </submittedName>
</protein>
<keyword evidence="1" id="KW-0812">Transmembrane</keyword>
<organism evidence="2 3">
    <name type="scientific">Plantactinospora alkalitolerans</name>
    <dbReference type="NCBI Taxonomy" id="2789879"/>
    <lineage>
        <taxon>Bacteria</taxon>
        <taxon>Bacillati</taxon>
        <taxon>Actinomycetota</taxon>
        <taxon>Actinomycetes</taxon>
        <taxon>Micromonosporales</taxon>
        <taxon>Micromonosporaceae</taxon>
        <taxon>Plantactinospora</taxon>
    </lineage>
</organism>
<feature type="transmembrane region" description="Helical" evidence="1">
    <location>
        <begin position="32"/>
        <end position="54"/>
    </location>
</feature>
<proteinExistence type="predicted"/>
<keyword evidence="3" id="KW-1185">Reference proteome</keyword>
<dbReference type="InterPro" id="IPR047724">
    <property type="entry name" value="Streptophobe"/>
</dbReference>
<evidence type="ECO:0000313" key="3">
    <source>
        <dbReference type="Proteomes" id="UP000638560"/>
    </source>
</evidence>
<gene>
    <name evidence="2" type="ORF">I0C86_20485</name>
</gene>
<feature type="transmembrane region" description="Helical" evidence="1">
    <location>
        <begin position="97"/>
        <end position="118"/>
    </location>
</feature>
<feature type="transmembrane region" description="Helical" evidence="1">
    <location>
        <begin position="139"/>
        <end position="162"/>
    </location>
</feature>
<feature type="transmembrane region" description="Helical" evidence="1">
    <location>
        <begin position="6"/>
        <end position="25"/>
    </location>
</feature>